<evidence type="ECO:0000256" key="4">
    <source>
        <dbReference type="SAM" id="SignalP"/>
    </source>
</evidence>
<keyword evidence="2" id="KW-0813">Transport</keyword>
<dbReference type="Pfam" id="PF01547">
    <property type="entry name" value="SBP_bac_1"/>
    <property type="match status" value="1"/>
</dbReference>
<accession>A0A1I0YF99</accession>
<dbReference type="InterPro" id="IPR006059">
    <property type="entry name" value="SBP"/>
</dbReference>
<dbReference type="STRING" id="237679.SAMN04488072_107129"/>
<dbReference type="GO" id="GO:0055052">
    <property type="term" value="C:ATP-binding cassette (ABC) transporter complex, substrate-binding subunit-containing"/>
    <property type="evidence" value="ECO:0007669"/>
    <property type="project" value="TreeGrafter"/>
</dbReference>
<feature type="signal peptide" evidence="4">
    <location>
        <begin position="1"/>
        <end position="25"/>
    </location>
</feature>
<dbReference type="GO" id="GO:0042956">
    <property type="term" value="P:maltodextrin transmembrane transport"/>
    <property type="evidence" value="ECO:0007669"/>
    <property type="project" value="TreeGrafter"/>
</dbReference>
<evidence type="ECO:0000313" key="6">
    <source>
        <dbReference type="Proteomes" id="UP000198642"/>
    </source>
</evidence>
<evidence type="ECO:0000256" key="1">
    <source>
        <dbReference type="ARBA" id="ARBA00008520"/>
    </source>
</evidence>
<evidence type="ECO:0000256" key="2">
    <source>
        <dbReference type="ARBA" id="ARBA00022448"/>
    </source>
</evidence>
<gene>
    <name evidence="5" type="ORF">SAMN04488072_107129</name>
</gene>
<proteinExistence type="inferred from homology"/>
<dbReference type="PROSITE" id="PS51257">
    <property type="entry name" value="PROKAR_LIPOPROTEIN"/>
    <property type="match status" value="1"/>
</dbReference>
<comment type="similarity">
    <text evidence="1">Belongs to the bacterial solute-binding protein 1 family.</text>
</comment>
<dbReference type="SUPFAM" id="SSF53850">
    <property type="entry name" value="Periplasmic binding protein-like II"/>
    <property type="match status" value="1"/>
</dbReference>
<dbReference type="OrthoDB" id="9795467at2"/>
<dbReference type="RefSeq" id="WP_090237425.1">
    <property type="nucleotide sequence ID" value="NZ_FOJW01000007.1"/>
</dbReference>
<evidence type="ECO:0000313" key="5">
    <source>
        <dbReference type="EMBL" id="SFB11862.1"/>
    </source>
</evidence>
<feature type="chain" id="PRO_5039321512" evidence="4">
    <location>
        <begin position="26"/>
        <end position="417"/>
    </location>
</feature>
<dbReference type="PANTHER" id="PTHR30061:SF50">
    <property type="entry name" value="MALTOSE_MALTODEXTRIN-BINDING PERIPLASMIC PROTEIN"/>
    <property type="match status" value="1"/>
</dbReference>
<name>A0A1I0YF99_9BACI</name>
<organism evidence="5 6">
    <name type="scientific">Lentibacillus halodurans</name>
    <dbReference type="NCBI Taxonomy" id="237679"/>
    <lineage>
        <taxon>Bacteria</taxon>
        <taxon>Bacillati</taxon>
        <taxon>Bacillota</taxon>
        <taxon>Bacilli</taxon>
        <taxon>Bacillales</taxon>
        <taxon>Bacillaceae</taxon>
        <taxon>Lentibacillus</taxon>
    </lineage>
</organism>
<dbReference type="PANTHER" id="PTHR30061">
    <property type="entry name" value="MALTOSE-BINDING PERIPLASMIC PROTEIN"/>
    <property type="match status" value="1"/>
</dbReference>
<protein>
    <submittedName>
        <fullName evidence="5">Carbohydrate ABC transporter substrate-binding protein, CUT1 family</fullName>
    </submittedName>
</protein>
<dbReference type="CDD" id="cd13585">
    <property type="entry name" value="PBP2_TMBP_like"/>
    <property type="match status" value="1"/>
</dbReference>
<dbReference type="GO" id="GO:0015768">
    <property type="term" value="P:maltose transport"/>
    <property type="evidence" value="ECO:0007669"/>
    <property type="project" value="TreeGrafter"/>
</dbReference>
<dbReference type="GO" id="GO:1901982">
    <property type="term" value="F:maltose binding"/>
    <property type="evidence" value="ECO:0007669"/>
    <property type="project" value="TreeGrafter"/>
</dbReference>
<sequence>MRLKVIFGCFVFFLFLLGCSSSETAESSQDPVTLKFWDFQFDMHQELFQDMVDEYNSIQDDVKIEYSSHGNSTDYSNQKLPVAFANEEGPDIFLTSAGDFNKYANAGVLADLSPYFTDSIQNDFLPSTLEAVKYDGNILAMPLEMELLGLFYNQELLEEQNIDPPGTWDELLDAARQLTTDEVSGLVLPTDKGPYLNFIWYPFLWQNDGNVLNDDHSASTFDSQAAAEALDYWGTFFEEGLAPSKLQEGAGDIDNITNGTAAMQVTGTWAISDLENKFPDFNAGLVPIPIPEGGSHATAGGGWKLAANANGDHVEEAAEFIMWAFGEDSARPLKWAKMKSAYPARRSVLEDGEEYFQSGLREVFTNQIYDSAIPEPRFDAQVVDAVGEALQNVMFNDVSGKEAVEAAHEKIEGVVSE</sequence>
<keyword evidence="6" id="KW-1185">Reference proteome</keyword>
<dbReference type="EMBL" id="FOJW01000007">
    <property type="protein sequence ID" value="SFB11862.1"/>
    <property type="molecule type" value="Genomic_DNA"/>
</dbReference>
<dbReference type="Proteomes" id="UP000198642">
    <property type="component" value="Unassembled WGS sequence"/>
</dbReference>
<keyword evidence="3 4" id="KW-0732">Signal</keyword>
<evidence type="ECO:0000256" key="3">
    <source>
        <dbReference type="ARBA" id="ARBA00022729"/>
    </source>
</evidence>
<dbReference type="AlphaFoldDB" id="A0A1I0YF99"/>
<reference evidence="5 6" key="1">
    <citation type="submission" date="2016-10" db="EMBL/GenBank/DDBJ databases">
        <authorList>
            <person name="de Groot N.N."/>
        </authorList>
    </citation>
    <scope>NUCLEOTIDE SEQUENCE [LARGE SCALE GENOMIC DNA]</scope>
    <source>
        <strain evidence="5 6">CGMCC 1.3702</strain>
    </source>
</reference>
<dbReference type="Gene3D" id="3.40.190.10">
    <property type="entry name" value="Periplasmic binding protein-like II"/>
    <property type="match status" value="1"/>
</dbReference>